<dbReference type="Proteomes" id="UP001519064">
    <property type="component" value="Unassembled WGS sequence"/>
</dbReference>
<evidence type="ECO:0000256" key="4">
    <source>
        <dbReference type="ARBA" id="ARBA00022989"/>
    </source>
</evidence>
<keyword evidence="5 7" id="KW-0472">Membrane</keyword>
<feature type="transmembrane region" description="Helical" evidence="7">
    <location>
        <begin position="98"/>
        <end position="131"/>
    </location>
</feature>
<keyword evidence="4 7" id="KW-1133">Transmembrane helix</keyword>
<feature type="transmembrane region" description="Helical" evidence="7">
    <location>
        <begin position="74"/>
        <end position="92"/>
    </location>
</feature>
<feature type="transmembrane region" description="Helical" evidence="7">
    <location>
        <begin position="143"/>
        <end position="160"/>
    </location>
</feature>
<dbReference type="InterPro" id="IPR010343">
    <property type="entry name" value="ArAE_1"/>
</dbReference>
<evidence type="ECO:0000256" key="5">
    <source>
        <dbReference type="ARBA" id="ARBA00023136"/>
    </source>
</evidence>
<evidence type="ECO:0000256" key="7">
    <source>
        <dbReference type="SAM" id="Phobius"/>
    </source>
</evidence>
<evidence type="ECO:0000313" key="8">
    <source>
        <dbReference type="EMBL" id="MBO8196448.1"/>
    </source>
</evidence>
<dbReference type="EMBL" id="JADKMA010000313">
    <property type="protein sequence ID" value="MBO8196448.1"/>
    <property type="molecule type" value="Genomic_DNA"/>
</dbReference>
<keyword evidence="3 7" id="KW-0812">Transmembrane</keyword>
<comment type="subcellular location">
    <subcellularLocation>
        <location evidence="1">Cell membrane</location>
        <topology evidence="1">Multi-pass membrane protein</topology>
    </subcellularLocation>
</comment>
<evidence type="ECO:0000313" key="9">
    <source>
        <dbReference type="Proteomes" id="UP001519064"/>
    </source>
</evidence>
<dbReference type="Pfam" id="PF06081">
    <property type="entry name" value="ArAE_1"/>
    <property type="match status" value="1"/>
</dbReference>
<comment type="caution">
    <text evidence="8">The sequence shown here is derived from an EMBL/GenBank/DDBJ whole genome shotgun (WGS) entry which is preliminary data.</text>
</comment>
<keyword evidence="2" id="KW-1003">Cell membrane</keyword>
<evidence type="ECO:0008006" key="10">
    <source>
        <dbReference type="Google" id="ProtNLM"/>
    </source>
</evidence>
<evidence type="ECO:0000256" key="3">
    <source>
        <dbReference type="ARBA" id="ARBA00022692"/>
    </source>
</evidence>
<organism evidence="8 9">
    <name type="scientific">Streptomyces oryzae</name>
    <dbReference type="NCBI Taxonomy" id="1434886"/>
    <lineage>
        <taxon>Bacteria</taxon>
        <taxon>Bacillati</taxon>
        <taxon>Actinomycetota</taxon>
        <taxon>Actinomycetes</taxon>
        <taxon>Kitasatosporales</taxon>
        <taxon>Streptomycetaceae</taxon>
        <taxon>Streptomyces</taxon>
    </lineage>
</organism>
<feature type="transmembrane region" description="Helical" evidence="7">
    <location>
        <begin position="172"/>
        <end position="192"/>
    </location>
</feature>
<proteinExistence type="predicted"/>
<feature type="region of interest" description="Disordered" evidence="6">
    <location>
        <begin position="1"/>
        <end position="28"/>
    </location>
</feature>
<keyword evidence="9" id="KW-1185">Reference proteome</keyword>
<sequence length="421" mass="46193">MTEEARVSQDDGSQDEGDAASQQSRWTRGRRWLSRARASSGHERHTLEIIGKSTLAATVSWFVAHDLMAARTPAFAPFSAVLIMQVTIYQSLLQALRYLAAVSAGVCVQGALGMLAGPDLLTFVLVALIALTIGRWQRLGSQGSQVATAAFFAFATYVSAGGDVQRLGQLGQILELVGIGCGIGVLINITVLPPMRYRSAEDGIRALAHSMCDLVSDIAPPLRDGSLDEETAWHWRQRANALGPLVGQARAALHTAVESRYYNPRLVLPGGSRHEDFSGYQEVVDALERVTYQLTSMTRTLHQWPQDESGEECRRFLRDYAELMDAVAVVVRHFSEIDARWLTSQVRGLRRATEAAQERRAELVEHTRQTSLLLSDPSRPYGILLAEAARLMDEAQHSCDVLHHAVQHAAETGELSEKATG</sequence>
<evidence type="ECO:0000256" key="2">
    <source>
        <dbReference type="ARBA" id="ARBA00022475"/>
    </source>
</evidence>
<name>A0ABS3XMC1_9ACTN</name>
<dbReference type="RefSeq" id="WP_209243652.1">
    <property type="nucleotide sequence ID" value="NZ_JADKMA010000313.1"/>
</dbReference>
<gene>
    <name evidence="8" type="ORF">ITI46_33165</name>
</gene>
<protein>
    <recommendedName>
        <fullName evidence="10">FUSC family protein</fullName>
    </recommendedName>
</protein>
<evidence type="ECO:0000256" key="6">
    <source>
        <dbReference type="SAM" id="MobiDB-lite"/>
    </source>
</evidence>
<reference evidence="8 9" key="1">
    <citation type="submission" date="2020-11" db="EMBL/GenBank/DDBJ databases">
        <title>Streptomyces spirodelae sp. nov., isolated from duckweed.</title>
        <authorList>
            <person name="Saimee Y."/>
            <person name="Duangmal K."/>
        </authorList>
    </citation>
    <scope>NUCLEOTIDE SEQUENCE [LARGE SCALE GENOMIC DNA]</scope>
    <source>
        <strain evidence="8 9">S16-07</strain>
    </source>
</reference>
<accession>A0ABS3XMC1</accession>
<evidence type="ECO:0000256" key="1">
    <source>
        <dbReference type="ARBA" id="ARBA00004651"/>
    </source>
</evidence>